<evidence type="ECO:0000313" key="6">
    <source>
        <dbReference type="EMBL" id="GAA0938862.1"/>
    </source>
</evidence>
<evidence type="ECO:0000259" key="4">
    <source>
        <dbReference type="PROSITE" id="PS50043"/>
    </source>
</evidence>
<protein>
    <submittedName>
        <fullName evidence="6">Response regulator transcription factor</fullName>
    </submittedName>
</protein>
<comment type="caution">
    <text evidence="6">The sequence shown here is derived from an EMBL/GenBank/DDBJ whole genome shotgun (WGS) entry which is preliminary data.</text>
</comment>
<dbReference type="PROSITE" id="PS50043">
    <property type="entry name" value="HTH_LUXR_2"/>
    <property type="match status" value="1"/>
</dbReference>
<proteinExistence type="predicted"/>
<name>A0ABN1Q8X3_9ACTN</name>
<reference evidence="6 7" key="1">
    <citation type="journal article" date="2019" name="Int. J. Syst. Evol. Microbiol.">
        <title>The Global Catalogue of Microorganisms (GCM) 10K type strain sequencing project: providing services to taxonomists for standard genome sequencing and annotation.</title>
        <authorList>
            <consortium name="The Broad Institute Genomics Platform"/>
            <consortium name="The Broad Institute Genome Sequencing Center for Infectious Disease"/>
            <person name="Wu L."/>
            <person name="Ma J."/>
        </authorList>
    </citation>
    <scope>NUCLEOTIDE SEQUENCE [LARGE SCALE GENOMIC DNA]</scope>
    <source>
        <strain evidence="6 7">JCM 10696</strain>
    </source>
</reference>
<dbReference type="Pfam" id="PF00196">
    <property type="entry name" value="GerE"/>
    <property type="match status" value="1"/>
</dbReference>
<gene>
    <name evidence="6" type="ORF">GCM10009550_06950</name>
</gene>
<evidence type="ECO:0000313" key="7">
    <source>
        <dbReference type="Proteomes" id="UP001500665"/>
    </source>
</evidence>
<dbReference type="SUPFAM" id="SSF52172">
    <property type="entry name" value="CheY-like"/>
    <property type="match status" value="1"/>
</dbReference>
<dbReference type="InterPro" id="IPR011006">
    <property type="entry name" value="CheY-like_superfamily"/>
</dbReference>
<dbReference type="InterPro" id="IPR000792">
    <property type="entry name" value="Tscrpt_reg_LuxR_C"/>
</dbReference>
<evidence type="ECO:0000259" key="5">
    <source>
        <dbReference type="PROSITE" id="PS50110"/>
    </source>
</evidence>
<sequence length="209" mass="22383">MRVLIVDDHESFRSGLRALLASAADVEVVDEAASGEQALALLPGAQPDVVLMDLAMPGMGGIEATVRLVRTHPHVRVLVLSMSDDDDSVLAAVRAGARGYVLKGARRSEILRSIRAVAEGEAIFGPAIAARLTGYFGQMGRVPDDPFPELTEREKEVLALLARHLTNPQIAARLGLSDKTVRNHVSNVLAKLQVSDRAQAILRAREAGL</sequence>
<feature type="domain" description="HTH luxR-type" evidence="4">
    <location>
        <begin position="143"/>
        <end position="208"/>
    </location>
</feature>
<dbReference type="SUPFAM" id="SSF46894">
    <property type="entry name" value="C-terminal effector domain of the bipartite response regulators"/>
    <property type="match status" value="1"/>
</dbReference>
<organism evidence="6 7">
    <name type="scientific">Actinocorallia libanotica</name>
    <dbReference type="NCBI Taxonomy" id="46162"/>
    <lineage>
        <taxon>Bacteria</taxon>
        <taxon>Bacillati</taxon>
        <taxon>Actinomycetota</taxon>
        <taxon>Actinomycetes</taxon>
        <taxon>Streptosporangiales</taxon>
        <taxon>Thermomonosporaceae</taxon>
        <taxon>Actinocorallia</taxon>
    </lineage>
</organism>
<keyword evidence="7" id="KW-1185">Reference proteome</keyword>
<feature type="domain" description="Response regulatory" evidence="5">
    <location>
        <begin position="2"/>
        <end position="118"/>
    </location>
</feature>
<dbReference type="Gene3D" id="3.40.50.2300">
    <property type="match status" value="1"/>
</dbReference>
<dbReference type="PROSITE" id="PS50110">
    <property type="entry name" value="RESPONSE_REGULATORY"/>
    <property type="match status" value="1"/>
</dbReference>
<dbReference type="InterPro" id="IPR016032">
    <property type="entry name" value="Sig_transdc_resp-reg_C-effctor"/>
</dbReference>
<dbReference type="PRINTS" id="PR00038">
    <property type="entry name" value="HTHLUXR"/>
</dbReference>
<accession>A0ABN1Q8X3</accession>
<keyword evidence="2" id="KW-0238">DNA-binding</keyword>
<dbReference type="InterPro" id="IPR058245">
    <property type="entry name" value="NreC/VraR/RcsB-like_REC"/>
</dbReference>
<dbReference type="CDD" id="cd06170">
    <property type="entry name" value="LuxR_C_like"/>
    <property type="match status" value="1"/>
</dbReference>
<evidence type="ECO:0000256" key="3">
    <source>
        <dbReference type="PROSITE-ProRule" id="PRU00169"/>
    </source>
</evidence>
<dbReference type="EMBL" id="BAAAHH010000002">
    <property type="protein sequence ID" value="GAA0938862.1"/>
    <property type="molecule type" value="Genomic_DNA"/>
</dbReference>
<evidence type="ECO:0000256" key="2">
    <source>
        <dbReference type="ARBA" id="ARBA00023125"/>
    </source>
</evidence>
<feature type="modified residue" description="4-aspartylphosphate" evidence="3">
    <location>
        <position position="53"/>
    </location>
</feature>
<dbReference type="InterPro" id="IPR001789">
    <property type="entry name" value="Sig_transdc_resp-reg_receiver"/>
</dbReference>
<dbReference type="CDD" id="cd17535">
    <property type="entry name" value="REC_NarL-like"/>
    <property type="match status" value="1"/>
</dbReference>
<evidence type="ECO:0000256" key="1">
    <source>
        <dbReference type="ARBA" id="ARBA00022553"/>
    </source>
</evidence>
<dbReference type="Pfam" id="PF00072">
    <property type="entry name" value="Response_reg"/>
    <property type="match status" value="1"/>
</dbReference>
<dbReference type="Proteomes" id="UP001500665">
    <property type="component" value="Unassembled WGS sequence"/>
</dbReference>
<dbReference type="PANTHER" id="PTHR43214">
    <property type="entry name" value="TWO-COMPONENT RESPONSE REGULATOR"/>
    <property type="match status" value="1"/>
</dbReference>
<keyword evidence="1 3" id="KW-0597">Phosphoprotein</keyword>
<dbReference type="SMART" id="SM00448">
    <property type="entry name" value="REC"/>
    <property type="match status" value="1"/>
</dbReference>
<dbReference type="InterPro" id="IPR039420">
    <property type="entry name" value="WalR-like"/>
</dbReference>
<dbReference type="SMART" id="SM00421">
    <property type="entry name" value="HTH_LUXR"/>
    <property type="match status" value="1"/>
</dbReference>
<dbReference type="PANTHER" id="PTHR43214:SF43">
    <property type="entry name" value="TWO-COMPONENT RESPONSE REGULATOR"/>
    <property type="match status" value="1"/>
</dbReference>